<protein>
    <submittedName>
        <fullName evidence="1">Uncharacterized protein</fullName>
    </submittedName>
</protein>
<dbReference type="EMBL" id="JAZHXI010000015">
    <property type="protein sequence ID" value="KAL2063194.1"/>
    <property type="molecule type" value="Genomic_DNA"/>
</dbReference>
<comment type="caution">
    <text evidence="1">The sequence shown here is derived from an EMBL/GenBank/DDBJ whole genome shotgun (WGS) entry which is preliminary data.</text>
</comment>
<gene>
    <name evidence="1" type="ORF">VTL71DRAFT_4998</name>
</gene>
<dbReference type="Proteomes" id="UP001595075">
    <property type="component" value="Unassembled WGS sequence"/>
</dbReference>
<organism evidence="1 2">
    <name type="scientific">Oculimacula yallundae</name>
    <dbReference type="NCBI Taxonomy" id="86028"/>
    <lineage>
        <taxon>Eukaryota</taxon>
        <taxon>Fungi</taxon>
        <taxon>Dikarya</taxon>
        <taxon>Ascomycota</taxon>
        <taxon>Pezizomycotina</taxon>
        <taxon>Leotiomycetes</taxon>
        <taxon>Helotiales</taxon>
        <taxon>Ploettnerulaceae</taxon>
        <taxon>Oculimacula</taxon>
    </lineage>
</organism>
<proteinExistence type="predicted"/>
<sequence length="1089" mass="121432">MSIGRITNSLAAATVENSLSLFQFNFDFTYKKTAPPVEFYPVGRALSAHRRQSAENGAAHRTARKLGWLFEQLVPDTPRLLKAYGLRVSEILQQPGINPTGSAADGPFRDFVGADCTSLWAAATSGIAALGVHLLACVLARAWDAQTATAIWVELVKSRQLEILGKLGQGHVVSETSVAAARQDFLRSELAGWDASARSWLTQADKAFAAKRDQFLLIVKNISLSTGENPDPYTNVIATWVLAMSTMERHLQGMSQEVSDGATLFAISAWHLYPDIAHYGSGAKHIKFSDPLFEEQATMTLGLTEFAASKDTRGTHWSLCLSHLRYYGVPVRVESVEDRTRVTSFQLLIIVLGSVLESWHVLPQDRHDAIRWISDLWAYLKRTAPFDPEEMHINSQTRWLAVLGRTAQSFVNATDIAREQYEDYLDHGEHWGRHCLMDEESLYKPAYSIRPFFGLCNPMVMQALQEPLDVDAGVTYLRVLATRIGLSDDEGIICYTEIKGDKGYYEYCTATPHLDSAKQSKHARWIKMAQIPENLRGRDLDCYHVSHEGSNHSTNIDDVDLDARSAMVVANGEQCFHLEKGSLSEIAHPHSFNSTNPLMILFWENDPSLYTTKVAGKNCARVDSNDTTPCSCLSPSIPSHVPGQEEDYQEDMDVTFSKIAGTNFDTGRERNCSLELFVRKTSGRKAQSPQYKIIEATTENVKPSIGSQWLNSNLPHSTRLWDYIERCGNPDDDSKLGIAESTVTPTGLDWRISHGRAAKLISNHIMSPPSRDWIRSLELVGAVYEIYKHLPGATISLKVLEYPISHARWGKRLYISNVQNSGTGGCREIVQTMGREEIFSCIAMMQTGSSDIEPKDLTEVMAISADNSIFVAGVLLSDPHMMVDTTSIRHIVGNVGYPGLNLMISPAGNLAIRPPKNEIRNVSRSNYDYNRTDKFEGTSLHLTFTGQRFPLISTDVNDIDQGIFHLQTVVSLWDAGKHVADLNILDVHRKEFSRVQMLCSCAVPLVRMEGLRMTCLDLWDDIIFPPRRQAMMRSKGNWAARLAAAAIFIQQGREHSVAFLPEGTVCWKCVALFFQGPDGAINWPDLLVD</sequence>
<evidence type="ECO:0000313" key="2">
    <source>
        <dbReference type="Proteomes" id="UP001595075"/>
    </source>
</evidence>
<keyword evidence="2" id="KW-1185">Reference proteome</keyword>
<reference evidence="1 2" key="1">
    <citation type="journal article" date="2024" name="Commun. Biol.">
        <title>Comparative genomic analysis of thermophilic fungi reveals convergent evolutionary adaptations and gene losses.</title>
        <authorList>
            <person name="Steindorff A.S."/>
            <person name="Aguilar-Pontes M.V."/>
            <person name="Robinson A.J."/>
            <person name="Andreopoulos B."/>
            <person name="LaButti K."/>
            <person name="Kuo A."/>
            <person name="Mondo S."/>
            <person name="Riley R."/>
            <person name="Otillar R."/>
            <person name="Haridas S."/>
            <person name="Lipzen A."/>
            <person name="Grimwood J."/>
            <person name="Schmutz J."/>
            <person name="Clum A."/>
            <person name="Reid I.D."/>
            <person name="Moisan M.C."/>
            <person name="Butler G."/>
            <person name="Nguyen T.T.M."/>
            <person name="Dewar K."/>
            <person name="Conant G."/>
            <person name="Drula E."/>
            <person name="Henrissat B."/>
            <person name="Hansel C."/>
            <person name="Singer S."/>
            <person name="Hutchinson M.I."/>
            <person name="de Vries R.P."/>
            <person name="Natvig D.O."/>
            <person name="Powell A.J."/>
            <person name="Tsang A."/>
            <person name="Grigoriev I.V."/>
        </authorList>
    </citation>
    <scope>NUCLEOTIDE SEQUENCE [LARGE SCALE GENOMIC DNA]</scope>
    <source>
        <strain evidence="1 2">CBS 494.80</strain>
    </source>
</reference>
<name>A0ABR4BZW6_9HELO</name>
<evidence type="ECO:0000313" key="1">
    <source>
        <dbReference type="EMBL" id="KAL2063194.1"/>
    </source>
</evidence>
<accession>A0ABR4BZW6</accession>